<protein>
    <recommendedName>
        <fullName evidence="2">Tail sheath protein C-terminal domain-containing protein</fullName>
    </recommendedName>
</protein>
<evidence type="ECO:0000313" key="3">
    <source>
        <dbReference type="EMBL" id="OWY29777.1"/>
    </source>
</evidence>
<name>A0A2D0B540_9BURK</name>
<dbReference type="PANTHER" id="PTHR35861:SF1">
    <property type="entry name" value="PHAGE TAIL SHEATH PROTEIN"/>
    <property type="match status" value="1"/>
</dbReference>
<reference evidence="3 4" key="1">
    <citation type="submission" date="2017-06" db="EMBL/GenBank/DDBJ databases">
        <title>Herbaspirillum phytohormonus sp. nov., isolated from the root nodule of Robinia pseudoacacia in lead-zinc mine.</title>
        <authorList>
            <person name="Fan M."/>
            <person name="Lin Y."/>
        </authorList>
    </citation>
    <scope>NUCLEOTIDE SEQUENCE [LARGE SCALE GENOMIC DNA]</scope>
    <source>
        <strain evidence="3 4">HZ10</strain>
    </source>
</reference>
<gene>
    <name evidence="3" type="ORF">CEJ42_07925</name>
</gene>
<dbReference type="InterPro" id="IPR052042">
    <property type="entry name" value="Tail_sheath_structural"/>
</dbReference>
<dbReference type="InterPro" id="IPR020287">
    <property type="entry name" value="Tail_sheath_C"/>
</dbReference>
<dbReference type="AlphaFoldDB" id="A0A2D0B540"/>
<dbReference type="PANTHER" id="PTHR35861">
    <property type="match status" value="1"/>
</dbReference>
<dbReference type="EMBL" id="NJGU01000004">
    <property type="protein sequence ID" value="OWY29777.1"/>
    <property type="molecule type" value="Genomic_DNA"/>
</dbReference>
<organism evidence="3 4">
    <name type="scientific">Herbaspirillum robiniae</name>
    <dbReference type="NCBI Taxonomy" id="2014887"/>
    <lineage>
        <taxon>Bacteria</taxon>
        <taxon>Pseudomonadati</taxon>
        <taxon>Pseudomonadota</taxon>
        <taxon>Betaproteobacteria</taxon>
        <taxon>Burkholderiales</taxon>
        <taxon>Oxalobacteraceae</taxon>
        <taxon>Herbaspirillum</taxon>
    </lineage>
</organism>
<dbReference type="Gene3D" id="3.40.50.11780">
    <property type="match status" value="1"/>
</dbReference>
<evidence type="ECO:0000259" key="2">
    <source>
        <dbReference type="Pfam" id="PF17482"/>
    </source>
</evidence>
<feature type="domain" description="Tail sheath protein C-terminal" evidence="2">
    <location>
        <begin position="310"/>
        <end position="416"/>
    </location>
</feature>
<evidence type="ECO:0000313" key="4">
    <source>
        <dbReference type="Proteomes" id="UP000197596"/>
    </source>
</evidence>
<dbReference type="Proteomes" id="UP000197596">
    <property type="component" value="Unassembled WGS sequence"/>
</dbReference>
<comment type="similarity">
    <text evidence="1">Belongs to the myoviridae tail sheath protein family.</text>
</comment>
<dbReference type="Pfam" id="PF17482">
    <property type="entry name" value="Phage_sheath_1C"/>
    <property type="match status" value="1"/>
</dbReference>
<comment type="caution">
    <text evidence="3">The sequence shown here is derived from an EMBL/GenBank/DDBJ whole genome shotgun (WGS) entry which is preliminary data.</text>
</comment>
<sequence>MMNAPGVTIEEVGLTAASVRSSATVPVFIGYFYNKKTGNVLPISTGCIRFNNALELRQYFANTVPAPVKISGADVSLSGSSIQPGAIAINHYFENGGGPCYILPYSANVTGMADYIREHEDITLITTTFANDNIGLPALMTELKPLLEDGKGRFFVATASARGFSPFIPDGPVQDIGSYHPYLTLTSRLWRDDAETTVSGYSDSSIDTLAKLKTASPALYAKADALIKERLAALKTIAVSPGPAVAAAYCRTDRERGVWKAPANIVINDAEPYSIIPEKDHGKWNEKGVNIIRKMNGKTVIFGARTLAVDSEQWRYVSVRRLFNKIQRDIGELMRHFADAPNTQDTWTRAKSIVDAYLHDIWSQGGLKGSRPEQGYQVALGKDETMDDDDIAAGRMIAQIKLAASRPAEFIILRFSQELL</sequence>
<accession>A0A2D0B540</accession>
<proteinExistence type="inferred from homology"/>
<evidence type="ECO:0000256" key="1">
    <source>
        <dbReference type="ARBA" id="ARBA00008005"/>
    </source>
</evidence>